<dbReference type="AlphaFoldDB" id="A0A3C1KNT6"/>
<keyword evidence="6 12" id="KW-0408">Iron</keyword>
<feature type="binding site" evidence="12">
    <location>
        <position position="34"/>
    </location>
    <ligand>
        <name>S-adenosyl-L-methionine</name>
        <dbReference type="ChEBI" id="CHEBI:59789"/>
    </ligand>
</feature>
<gene>
    <name evidence="12 14" type="primary">moaA</name>
    <name evidence="14" type="ORF">DCP75_09920</name>
</gene>
<reference evidence="14 15" key="1">
    <citation type="journal article" date="2018" name="Nat. Biotechnol.">
        <title>A standardized bacterial taxonomy based on genome phylogeny substantially revises the tree of life.</title>
        <authorList>
            <person name="Parks D.H."/>
            <person name="Chuvochina M."/>
            <person name="Waite D.W."/>
            <person name="Rinke C."/>
            <person name="Skarshewski A."/>
            <person name="Chaumeil P.A."/>
            <person name="Hugenholtz P."/>
        </authorList>
    </citation>
    <scope>NUCLEOTIDE SEQUENCE [LARGE SCALE GENOMIC DNA]</scope>
    <source>
        <strain evidence="14">UBA9158</strain>
    </source>
</reference>
<evidence type="ECO:0000313" key="15">
    <source>
        <dbReference type="Proteomes" id="UP000259273"/>
    </source>
</evidence>
<evidence type="ECO:0000313" key="14">
    <source>
        <dbReference type="EMBL" id="HAN28014.1"/>
    </source>
</evidence>
<dbReference type="InterPro" id="IPR040064">
    <property type="entry name" value="MoaA-like"/>
</dbReference>
<dbReference type="SFLD" id="SFLDG01067">
    <property type="entry name" value="SPASM/twitch_domain_containing"/>
    <property type="match status" value="1"/>
</dbReference>
<keyword evidence="3 12" id="KW-0949">S-adenosyl-L-methionine</keyword>
<dbReference type="Gene3D" id="3.20.20.70">
    <property type="entry name" value="Aldolase class I"/>
    <property type="match status" value="1"/>
</dbReference>
<comment type="cofactor">
    <cofactor evidence="12">
        <name>[4Fe-4S] cluster</name>
        <dbReference type="ChEBI" id="CHEBI:49883"/>
    </cofactor>
    <text evidence="12">Binds 2 [4Fe-4S] clusters. Binds 1 [4Fe-4S] cluster coordinated with 3 cysteines and an exchangeable S-adenosyl-L-methionine and 1 [4Fe-4S] cluster coordinated with 3 cysteines and the GTP-derived substrate.</text>
</comment>
<dbReference type="SFLD" id="SFLDG01383">
    <property type="entry name" value="cyclic_pyranopterin_phosphate"/>
    <property type="match status" value="1"/>
</dbReference>
<dbReference type="SFLD" id="SFLDG01386">
    <property type="entry name" value="main_SPASM_domain-containing"/>
    <property type="match status" value="1"/>
</dbReference>
<dbReference type="GO" id="GO:0061799">
    <property type="term" value="F:cyclic pyranopterin monophosphate synthase activity"/>
    <property type="evidence" value="ECO:0007669"/>
    <property type="project" value="TreeGrafter"/>
</dbReference>
<dbReference type="GO" id="GO:0005525">
    <property type="term" value="F:GTP binding"/>
    <property type="evidence" value="ECO:0007669"/>
    <property type="project" value="UniProtKB-UniRule"/>
</dbReference>
<dbReference type="STRING" id="1121937.GCA_000423125_01918"/>
<dbReference type="InterPro" id="IPR000385">
    <property type="entry name" value="MoaA_NifB_PqqE_Fe-S-bd_CS"/>
</dbReference>
<keyword evidence="5 12" id="KW-0547">Nucleotide-binding</keyword>
<dbReference type="Pfam" id="PF04055">
    <property type="entry name" value="Radical_SAM"/>
    <property type="match status" value="1"/>
</dbReference>
<feature type="binding site" evidence="12">
    <location>
        <position position="265"/>
    </location>
    <ligand>
        <name>[4Fe-4S] cluster</name>
        <dbReference type="ChEBI" id="CHEBI:49883"/>
        <label>2</label>
        <note>4Fe-4S-substrate</note>
    </ligand>
</feature>
<evidence type="ECO:0000256" key="12">
    <source>
        <dbReference type="HAMAP-Rule" id="MF_01225"/>
    </source>
</evidence>
<sequence length="336" mass="37415">MKPERPTHLVDPFQRRINYLRLSVTDRCDFRCVYCMAEDMQFVPRSEVLSLEELFRVAEAGVSLGISKIRLTGGEPLVRRNMLSLVERLGALPGLQTLALTSNGSRLASMADALQRAGVNALNISLDSLQPKRFRELTRTGDLHQVLAGIDAATRAGFARIKLNAVILTGRNDDEALDLVDFARERDIDIAFIEEMPLGRIDEHSRPLSFCSSEALRRRIAERYPLTPLGEPTGSAGPARYFSMPDSATRVGFISPHSNNFCHLCNRVRLTVEGRLLLCLGNEHAVDLRPLLRRPGSNRDDIARALVAALALKPEKHHFTHSDEPEILRFMNATGG</sequence>
<dbReference type="PROSITE" id="PS01305">
    <property type="entry name" value="MOAA_NIFB_PQQE"/>
    <property type="match status" value="1"/>
</dbReference>
<dbReference type="Pfam" id="PF06463">
    <property type="entry name" value="Mob_synth_C"/>
    <property type="match status" value="1"/>
</dbReference>
<evidence type="ECO:0000256" key="11">
    <source>
        <dbReference type="ARBA" id="ARBA00048697"/>
    </source>
</evidence>
<evidence type="ECO:0000256" key="6">
    <source>
        <dbReference type="ARBA" id="ARBA00023004"/>
    </source>
</evidence>
<feature type="binding site" evidence="12">
    <location>
        <position position="125"/>
    </location>
    <ligand>
        <name>S-adenosyl-L-methionine</name>
        <dbReference type="ChEBI" id="CHEBI:59789"/>
    </ligand>
</feature>
<keyword evidence="10 12" id="KW-0456">Lyase</keyword>
<dbReference type="GO" id="GO:0061798">
    <property type="term" value="F:GTP 3',8'-cyclase activity"/>
    <property type="evidence" value="ECO:0007669"/>
    <property type="project" value="UniProtKB-UniRule"/>
</dbReference>
<keyword evidence="7 12" id="KW-0411">Iron-sulfur</keyword>
<dbReference type="GO" id="GO:0051539">
    <property type="term" value="F:4 iron, 4 sulfur cluster binding"/>
    <property type="evidence" value="ECO:0007669"/>
    <property type="project" value="UniProtKB-UniRule"/>
</dbReference>
<comment type="subunit">
    <text evidence="12">Monomer and homodimer.</text>
</comment>
<evidence type="ECO:0000256" key="3">
    <source>
        <dbReference type="ARBA" id="ARBA00022691"/>
    </source>
</evidence>
<evidence type="ECO:0000256" key="4">
    <source>
        <dbReference type="ARBA" id="ARBA00022723"/>
    </source>
</evidence>
<organism evidence="14 15">
    <name type="scientific">Haliea salexigens</name>
    <dbReference type="NCBI Taxonomy" id="287487"/>
    <lineage>
        <taxon>Bacteria</taxon>
        <taxon>Pseudomonadati</taxon>
        <taxon>Pseudomonadota</taxon>
        <taxon>Gammaproteobacteria</taxon>
        <taxon>Cellvibrionales</taxon>
        <taxon>Halieaceae</taxon>
        <taxon>Haliea</taxon>
    </lineage>
</organism>
<feature type="binding site" evidence="12">
    <location>
        <position position="262"/>
    </location>
    <ligand>
        <name>[4Fe-4S] cluster</name>
        <dbReference type="ChEBI" id="CHEBI:49883"/>
        <label>2</label>
        <note>4Fe-4S-substrate</note>
    </ligand>
</feature>
<feature type="binding site" evidence="12">
    <location>
        <begin position="267"/>
        <end position="269"/>
    </location>
    <ligand>
        <name>GTP</name>
        <dbReference type="ChEBI" id="CHEBI:37565"/>
    </ligand>
</feature>
<evidence type="ECO:0000256" key="10">
    <source>
        <dbReference type="ARBA" id="ARBA00023239"/>
    </source>
</evidence>
<dbReference type="InterPro" id="IPR010505">
    <property type="entry name" value="MoaA_twitch"/>
</dbReference>
<dbReference type="InterPro" id="IPR006638">
    <property type="entry name" value="Elp3/MiaA/NifB-like_rSAM"/>
</dbReference>
<keyword evidence="9 12" id="KW-0501">Molybdenum cofactor biosynthesis</keyword>
<feature type="binding site" evidence="12">
    <location>
        <position position="32"/>
    </location>
    <ligand>
        <name>[4Fe-4S] cluster</name>
        <dbReference type="ChEBI" id="CHEBI:49883"/>
        <label>1</label>
        <note>4Fe-4S-S-AdoMet</note>
    </ligand>
</feature>
<dbReference type="GO" id="GO:0006777">
    <property type="term" value="P:Mo-molybdopterin cofactor biosynthetic process"/>
    <property type="evidence" value="ECO:0007669"/>
    <property type="project" value="UniProtKB-UniRule"/>
</dbReference>
<feature type="binding site" evidence="12">
    <location>
        <position position="279"/>
    </location>
    <ligand>
        <name>[4Fe-4S] cluster</name>
        <dbReference type="ChEBI" id="CHEBI:49883"/>
        <label>2</label>
        <note>4Fe-4S-substrate</note>
    </ligand>
</feature>
<dbReference type="GO" id="GO:1904047">
    <property type="term" value="F:S-adenosyl-L-methionine binding"/>
    <property type="evidence" value="ECO:0007669"/>
    <property type="project" value="UniProtKB-UniRule"/>
</dbReference>
<comment type="similarity">
    <text evidence="12">Belongs to the radical SAM superfamily. MoaA family.</text>
</comment>
<dbReference type="InterPro" id="IPR013483">
    <property type="entry name" value="MoaA"/>
</dbReference>
<dbReference type="SMART" id="SM00729">
    <property type="entry name" value="Elp3"/>
    <property type="match status" value="1"/>
</dbReference>
<comment type="catalytic activity">
    <reaction evidence="11 12">
        <text>GTP + AH2 + S-adenosyl-L-methionine = (8S)-3',8-cyclo-7,8-dihydroguanosine 5'-triphosphate + 5'-deoxyadenosine + L-methionine + A + H(+)</text>
        <dbReference type="Rhea" id="RHEA:49576"/>
        <dbReference type="ChEBI" id="CHEBI:13193"/>
        <dbReference type="ChEBI" id="CHEBI:15378"/>
        <dbReference type="ChEBI" id="CHEBI:17319"/>
        <dbReference type="ChEBI" id="CHEBI:17499"/>
        <dbReference type="ChEBI" id="CHEBI:37565"/>
        <dbReference type="ChEBI" id="CHEBI:57844"/>
        <dbReference type="ChEBI" id="CHEBI:59789"/>
        <dbReference type="ChEBI" id="CHEBI:131766"/>
        <dbReference type="EC" id="4.1.99.22"/>
    </reaction>
</comment>
<feature type="binding site" evidence="12">
    <location>
        <position position="196"/>
    </location>
    <ligand>
        <name>S-adenosyl-L-methionine</name>
        <dbReference type="ChEBI" id="CHEBI:59789"/>
    </ligand>
</feature>
<dbReference type="InterPro" id="IPR013785">
    <property type="entry name" value="Aldolase_TIM"/>
</dbReference>
<accession>A0A3C1KNT6</accession>
<feature type="domain" description="Radical SAM core" evidence="13">
    <location>
        <begin position="12"/>
        <end position="223"/>
    </location>
</feature>
<dbReference type="Proteomes" id="UP000259273">
    <property type="component" value="Unassembled WGS sequence"/>
</dbReference>
<evidence type="ECO:0000256" key="1">
    <source>
        <dbReference type="ARBA" id="ARBA00012167"/>
    </source>
</evidence>
<proteinExistence type="inferred from homology"/>
<dbReference type="InterPro" id="IPR007197">
    <property type="entry name" value="rSAM"/>
</dbReference>
<protein>
    <recommendedName>
        <fullName evidence="1 12">GTP 3',8-cyclase</fullName>
        <ecNumber evidence="1 12">4.1.99.22</ecNumber>
    </recommendedName>
    <alternativeName>
        <fullName evidence="12">Molybdenum cofactor biosynthesis protein A</fullName>
    </alternativeName>
</protein>
<comment type="function">
    <text evidence="12">Catalyzes the cyclization of GTP to (8S)-3',8-cyclo-7,8-dihydroguanosine 5'-triphosphate.</text>
</comment>
<dbReference type="PANTHER" id="PTHR22960:SF0">
    <property type="entry name" value="MOLYBDENUM COFACTOR BIOSYNTHESIS PROTEIN 1"/>
    <property type="match status" value="1"/>
</dbReference>
<feature type="binding site" evidence="12">
    <location>
        <position position="70"/>
    </location>
    <ligand>
        <name>GTP</name>
        <dbReference type="ChEBI" id="CHEBI:37565"/>
    </ligand>
</feature>
<feature type="binding site" evidence="12">
    <location>
        <position position="35"/>
    </location>
    <ligand>
        <name>[4Fe-4S] cluster</name>
        <dbReference type="ChEBI" id="CHEBI:49883"/>
        <label>1</label>
        <note>4Fe-4S-S-AdoMet</note>
    </ligand>
</feature>
<keyword evidence="8 12" id="KW-0342">GTP-binding</keyword>
<dbReference type="UniPathway" id="UPA00344"/>
<feature type="binding site" evidence="12">
    <location>
        <position position="28"/>
    </location>
    <ligand>
        <name>[4Fe-4S] cluster</name>
        <dbReference type="ChEBI" id="CHEBI:49883"/>
        <label>1</label>
        <note>4Fe-4S-S-AdoMet</note>
    </ligand>
</feature>
<evidence type="ECO:0000256" key="2">
    <source>
        <dbReference type="ARBA" id="ARBA00022485"/>
    </source>
</evidence>
<keyword evidence="4 12" id="KW-0479">Metal-binding</keyword>
<evidence type="ECO:0000256" key="8">
    <source>
        <dbReference type="ARBA" id="ARBA00023134"/>
    </source>
</evidence>
<feature type="binding site" evidence="12">
    <location>
        <position position="101"/>
    </location>
    <ligand>
        <name>GTP</name>
        <dbReference type="ChEBI" id="CHEBI:37565"/>
    </ligand>
</feature>
<dbReference type="GO" id="GO:0046872">
    <property type="term" value="F:metal ion binding"/>
    <property type="evidence" value="ECO:0007669"/>
    <property type="project" value="UniProtKB-KW"/>
</dbReference>
<dbReference type="EC" id="4.1.99.22" evidence="1 12"/>
<dbReference type="InterPro" id="IPR058240">
    <property type="entry name" value="rSAM_sf"/>
</dbReference>
<comment type="pathway">
    <text evidence="12">Cofactor biosynthesis; molybdopterin biosynthesis.</text>
</comment>
<dbReference type="PROSITE" id="PS51918">
    <property type="entry name" value="RADICAL_SAM"/>
    <property type="match status" value="1"/>
</dbReference>
<dbReference type="SFLD" id="SFLDS00029">
    <property type="entry name" value="Radical_SAM"/>
    <property type="match status" value="1"/>
</dbReference>
<dbReference type="EMBL" id="DMND01000134">
    <property type="protein sequence ID" value="HAN28014.1"/>
    <property type="molecule type" value="Genomic_DNA"/>
</dbReference>
<keyword evidence="2 12" id="KW-0004">4Fe-4S</keyword>
<evidence type="ECO:0000256" key="5">
    <source>
        <dbReference type="ARBA" id="ARBA00022741"/>
    </source>
</evidence>
<dbReference type="PANTHER" id="PTHR22960">
    <property type="entry name" value="MOLYBDOPTERIN COFACTOR SYNTHESIS PROTEIN A"/>
    <property type="match status" value="1"/>
</dbReference>
<name>A0A3C1KNT6_9GAMM</name>
<dbReference type="NCBIfam" id="TIGR02666">
    <property type="entry name" value="moaA"/>
    <property type="match status" value="1"/>
</dbReference>
<feature type="binding site" evidence="12">
    <location>
        <position position="21"/>
    </location>
    <ligand>
        <name>GTP</name>
        <dbReference type="ChEBI" id="CHEBI:37565"/>
    </ligand>
</feature>
<evidence type="ECO:0000259" key="13">
    <source>
        <dbReference type="PROSITE" id="PS51918"/>
    </source>
</evidence>
<dbReference type="HAMAP" id="MF_01225_B">
    <property type="entry name" value="MoaA_B"/>
    <property type="match status" value="1"/>
</dbReference>
<dbReference type="CDD" id="cd01335">
    <property type="entry name" value="Radical_SAM"/>
    <property type="match status" value="1"/>
</dbReference>
<dbReference type="CDD" id="cd21117">
    <property type="entry name" value="Twitch_MoaA"/>
    <property type="match status" value="1"/>
</dbReference>
<dbReference type="SUPFAM" id="SSF102114">
    <property type="entry name" value="Radical SAM enzymes"/>
    <property type="match status" value="1"/>
</dbReference>
<feature type="binding site" evidence="12">
    <location>
        <position position="74"/>
    </location>
    <ligand>
        <name>S-adenosyl-L-methionine</name>
        <dbReference type="ChEBI" id="CHEBI:59789"/>
    </ligand>
</feature>
<evidence type="ECO:0000256" key="9">
    <source>
        <dbReference type="ARBA" id="ARBA00023150"/>
    </source>
</evidence>
<comment type="caution">
    <text evidence="14">The sequence shown here is derived from an EMBL/GenBank/DDBJ whole genome shotgun (WGS) entry which is preliminary data.</text>
</comment>
<dbReference type="InterPro" id="IPR050105">
    <property type="entry name" value="MoCo_biosynth_MoaA/MoaC"/>
</dbReference>
<evidence type="ECO:0000256" key="7">
    <source>
        <dbReference type="ARBA" id="ARBA00023014"/>
    </source>
</evidence>
<feature type="binding site" evidence="12">
    <location>
        <position position="162"/>
    </location>
    <ligand>
        <name>GTP</name>
        <dbReference type="ChEBI" id="CHEBI:37565"/>
    </ligand>
</feature>